<dbReference type="InterPro" id="IPR000719">
    <property type="entry name" value="Prot_kinase_dom"/>
</dbReference>
<dbReference type="CDD" id="cd22670">
    <property type="entry name" value="FHA_MEK1-like"/>
    <property type="match status" value="1"/>
</dbReference>
<keyword evidence="2 4" id="KW-0547">Nucleotide-binding</keyword>
<comment type="similarity">
    <text evidence="1">Belongs to the protein kinase superfamily. CAMK Ser/Thr protein kinase family. CHEK2 subfamily.</text>
</comment>
<dbReference type="Gene3D" id="2.60.200.20">
    <property type="match status" value="1"/>
</dbReference>
<dbReference type="Pfam" id="PF00069">
    <property type="entry name" value="Pkinase"/>
    <property type="match status" value="1"/>
</dbReference>
<dbReference type="InterPro" id="IPR011009">
    <property type="entry name" value="Kinase-like_dom_sf"/>
</dbReference>
<dbReference type="GO" id="GO:0004672">
    <property type="term" value="F:protein kinase activity"/>
    <property type="evidence" value="ECO:0007669"/>
    <property type="project" value="InterPro"/>
</dbReference>
<feature type="region of interest" description="Disordered" evidence="5">
    <location>
        <begin position="1"/>
        <end position="110"/>
    </location>
</feature>
<dbReference type="AlphaFoldDB" id="A0A0D1YC25"/>
<dbReference type="Proteomes" id="UP000053599">
    <property type="component" value="Unassembled WGS sequence"/>
</dbReference>
<dbReference type="SMART" id="SM00220">
    <property type="entry name" value="S_TKc"/>
    <property type="match status" value="1"/>
</dbReference>
<evidence type="ECO:0000256" key="4">
    <source>
        <dbReference type="PROSITE-ProRule" id="PRU10141"/>
    </source>
</evidence>
<dbReference type="PROSITE" id="PS00107">
    <property type="entry name" value="PROTEIN_KINASE_ATP"/>
    <property type="match status" value="1"/>
</dbReference>
<dbReference type="FunFam" id="1.10.510.10:FF:001380">
    <property type="entry name" value="Checkpoint kinase 2-like protein"/>
    <property type="match status" value="1"/>
</dbReference>
<feature type="compositionally biased region" description="Basic and acidic residues" evidence="5">
    <location>
        <begin position="644"/>
        <end position="663"/>
    </location>
</feature>
<dbReference type="InterPro" id="IPR000253">
    <property type="entry name" value="FHA_dom"/>
</dbReference>
<dbReference type="PROSITE" id="PS50011">
    <property type="entry name" value="PROTEIN_KINASE_DOM"/>
    <property type="match status" value="1"/>
</dbReference>
<dbReference type="InterPro" id="IPR008984">
    <property type="entry name" value="SMAD_FHA_dom_sf"/>
</dbReference>
<dbReference type="SUPFAM" id="SSF49879">
    <property type="entry name" value="SMAD/FHA domain"/>
    <property type="match status" value="1"/>
</dbReference>
<protein>
    <submittedName>
        <fullName evidence="8">Uncharacterized protein</fullName>
    </submittedName>
</protein>
<organism evidence="8 9">
    <name type="scientific">Exophiala sideris</name>
    <dbReference type="NCBI Taxonomy" id="1016849"/>
    <lineage>
        <taxon>Eukaryota</taxon>
        <taxon>Fungi</taxon>
        <taxon>Dikarya</taxon>
        <taxon>Ascomycota</taxon>
        <taxon>Pezizomycotina</taxon>
        <taxon>Eurotiomycetes</taxon>
        <taxon>Chaetothyriomycetidae</taxon>
        <taxon>Chaetothyriales</taxon>
        <taxon>Herpotrichiellaceae</taxon>
        <taxon>Exophiala</taxon>
    </lineage>
</organism>
<name>A0A0D1YC25_9EURO</name>
<reference evidence="8 9" key="1">
    <citation type="submission" date="2015-01" db="EMBL/GenBank/DDBJ databases">
        <title>The Genome Sequence of Exophiala sideris CBS121828.</title>
        <authorList>
            <consortium name="The Broad Institute Genomics Platform"/>
            <person name="Cuomo C."/>
            <person name="de Hoog S."/>
            <person name="Gorbushina A."/>
            <person name="Stielow B."/>
            <person name="Teixiera M."/>
            <person name="Abouelleil A."/>
            <person name="Chapman S.B."/>
            <person name="Priest M."/>
            <person name="Young S.K."/>
            <person name="Wortman J."/>
            <person name="Nusbaum C."/>
            <person name="Birren B."/>
        </authorList>
    </citation>
    <scope>NUCLEOTIDE SEQUENCE [LARGE SCALE GENOMIC DNA]</scope>
    <source>
        <strain evidence="8 9">CBS 121828</strain>
    </source>
</reference>
<feature type="binding site" evidence="4">
    <location>
        <position position="321"/>
    </location>
    <ligand>
        <name>ATP</name>
        <dbReference type="ChEBI" id="CHEBI:30616"/>
    </ligand>
</feature>
<dbReference type="PROSITE" id="PS50006">
    <property type="entry name" value="FHA_DOMAIN"/>
    <property type="match status" value="1"/>
</dbReference>
<dbReference type="EMBL" id="KN846954">
    <property type="protein sequence ID" value="KIV78404.1"/>
    <property type="molecule type" value="Genomic_DNA"/>
</dbReference>
<evidence type="ECO:0000256" key="2">
    <source>
        <dbReference type="ARBA" id="ARBA00022741"/>
    </source>
</evidence>
<dbReference type="GO" id="GO:0005524">
    <property type="term" value="F:ATP binding"/>
    <property type="evidence" value="ECO:0007669"/>
    <property type="project" value="UniProtKB-UniRule"/>
</dbReference>
<evidence type="ECO:0000313" key="9">
    <source>
        <dbReference type="Proteomes" id="UP000053599"/>
    </source>
</evidence>
<dbReference type="SUPFAM" id="SSF56112">
    <property type="entry name" value="Protein kinase-like (PK-like)"/>
    <property type="match status" value="1"/>
</dbReference>
<dbReference type="STRING" id="1016849.A0A0D1YC25"/>
<feature type="region of interest" description="Disordered" evidence="5">
    <location>
        <begin position="639"/>
        <end position="698"/>
    </location>
</feature>
<dbReference type="FunFam" id="3.30.200.20:FF:000841">
    <property type="entry name" value="Checkpoint kinase 2-like protein"/>
    <property type="match status" value="1"/>
</dbReference>
<feature type="compositionally biased region" description="Basic and acidic residues" evidence="5">
    <location>
        <begin position="39"/>
        <end position="48"/>
    </location>
</feature>
<dbReference type="Gene3D" id="1.10.510.10">
    <property type="entry name" value="Transferase(Phosphotransferase) domain 1"/>
    <property type="match status" value="1"/>
</dbReference>
<evidence type="ECO:0000256" key="3">
    <source>
        <dbReference type="ARBA" id="ARBA00022840"/>
    </source>
</evidence>
<feature type="compositionally biased region" description="Polar residues" evidence="5">
    <location>
        <begin position="49"/>
        <end position="80"/>
    </location>
</feature>
<evidence type="ECO:0000259" key="7">
    <source>
        <dbReference type="PROSITE" id="PS50011"/>
    </source>
</evidence>
<evidence type="ECO:0000259" key="6">
    <source>
        <dbReference type="PROSITE" id="PS50006"/>
    </source>
</evidence>
<dbReference type="Pfam" id="PF00498">
    <property type="entry name" value="FHA"/>
    <property type="match status" value="1"/>
</dbReference>
<dbReference type="PANTHER" id="PTHR24347">
    <property type="entry name" value="SERINE/THREONINE-PROTEIN KINASE"/>
    <property type="match status" value="1"/>
</dbReference>
<feature type="compositionally biased region" description="Polar residues" evidence="5">
    <location>
        <begin position="1"/>
        <end position="10"/>
    </location>
</feature>
<dbReference type="CDD" id="cd05117">
    <property type="entry name" value="STKc_CAMK"/>
    <property type="match status" value="1"/>
</dbReference>
<dbReference type="PROSITE" id="PS00108">
    <property type="entry name" value="PROTEIN_KINASE_ST"/>
    <property type="match status" value="1"/>
</dbReference>
<feature type="domain" description="FHA" evidence="6">
    <location>
        <begin position="200"/>
        <end position="252"/>
    </location>
</feature>
<gene>
    <name evidence="8" type="ORF">PV11_10126</name>
</gene>
<dbReference type="OrthoDB" id="407410at2759"/>
<proteinExistence type="inferred from homology"/>
<feature type="compositionally biased region" description="Polar residues" evidence="5">
    <location>
        <begin position="94"/>
        <end position="110"/>
    </location>
</feature>
<feature type="domain" description="Protein kinase" evidence="7">
    <location>
        <begin position="291"/>
        <end position="556"/>
    </location>
</feature>
<dbReference type="InterPro" id="IPR008271">
    <property type="entry name" value="Ser/Thr_kinase_AS"/>
</dbReference>
<dbReference type="HOGENOM" id="CLU_000288_171_0_1"/>
<evidence type="ECO:0000256" key="1">
    <source>
        <dbReference type="ARBA" id="ARBA00005575"/>
    </source>
</evidence>
<evidence type="ECO:0000256" key="5">
    <source>
        <dbReference type="SAM" id="MobiDB-lite"/>
    </source>
</evidence>
<keyword evidence="3 4" id="KW-0067">ATP-binding</keyword>
<accession>A0A0D1YC25</accession>
<evidence type="ECO:0000313" key="8">
    <source>
        <dbReference type="EMBL" id="KIV78404.1"/>
    </source>
</evidence>
<dbReference type="InterPro" id="IPR017441">
    <property type="entry name" value="Protein_kinase_ATP_BS"/>
</dbReference>
<sequence>MAPKKQQSSLKRNRHSTGGDDQELKKPRRSNRLSSQPQKEPHTPKDPKQQTPIKNQYLPSPLTNHESTATEPNYKEQTATPPEGRPSQIRHVNPLSSPQLNALSSPPQDTQILSQFVYPPRDIERDLDDDDGNWGYLFPLKETGHRLIMKRRAFCPAPSNPLEISRTTVKSKKKGKKQLEEDEVQYEEDKRIEGFPAGGYLIGRHPECDMVLDIPTVSNRHCLLFNETRNGDSIAVLEDLSSNGTFVNEALVGRNKRRELEDGDEITILDEARFVFRYPKNRDSSAFNSQYRILQQLGKGHFATVYLCVDRSSGFKYAVKKFERRMGESQKSQTEGLQQEIALLMSVSHPNVLCLKETFDEQDGVYLVLELAAEGELFNLIVTKQKLTEEETRKIFIQLFQGTKYLHERNIVHRDIKPENILLTDKVLSVKLADFGLAKIIGEESFTTTLCGTPSYVAPEILENTRHRKYTKAVDIWSLGVVLYICLCGFPPFSDELYSKDNPYTLAQQIKMGRFDYPSPYWDSIGDPALDLIDHMLTVDVAKRYTVDQCMEHPWTRNAVSAHINPADSTDGLTGAMHSLDFSKRKINRERTLLANINDVKVSKVVEIKDARVPGRGTQDAETTRVKVWEKNPDGKIAIATDTAPEKNNKKKEEDPAANRQQEEFMGMGGKGDMQLFGDDISSRYLPEEVPDTQKSAT</sequence>
<dbReference type="SMART" id="SM00240">
    <property type="entry name" value="FHA"/>
    <property type="match status" value="1"/>
</dbReference>